<keyword evidence="1" id="KW-0812">Transmembrane</keyword>
<dbReference type="OrthoDB" id="9777090at2"/>
<dbReference type="Gene3D" id="3.40.50.1820">
    <property type="entry name" value="alpha/beta hydrolase"/>
    <property type="match status" value="1"/>
</dbReference>
<proteinExistence type="predicted"/>
<feature type="domain" description="AB hydrolase-1" evidence="2">
    <location>
        <begin position="93"/>
        <end position="187"/>
    </location>
</feature>
<dbReference type="PANTHER" id="PTHR12277:SF81">
    <property type="entry name" value="PROTEIN ABHD13"/>
    <property type="match status" value="1"/>
</dbReference>
<evidence type="ECO:0000256" key="1">
    <source>
        <dbReference type="SAM" id="Phobius"/>
    </source>
</evidence>
<feature type="transmembrane region" description="Helical" evidence="1">
    <location>
        <begin position="20"/>
        <end position="38"/>
    </location>
</feature>
<dbReference type="InterPro" id="IPR029058">
    <property type="entry name" value="AB_hydrolase_fold"/>
</dbReference>
<dbReference type="SUPFAM" id="SSF53474">
    <property type="entry name" value="alpha/beta-Hydrolases"/>
    <property type="match status" value="1"/>
</dbReference>
<organism evidence="3 4">
    <name type="scientific">Calycomorphotria hydatis</name>
    <dbReference type="NCBI Taxonomy" id="2528027"/>
    <lineage>
        <taxon>Bacteria</taxon>
        <taxon>Pseudomonadati</taxon>
        <taxon>Planctomycetota</taxon>
        <taxon>Planctomycetia</taxon>
        <taxon>Planctomycetales</taxon>
        <taxon>Planctomycetaceae</taxon>
        <taxon>Calycomorphotria</taxon>
    </lineage>
</organism>
<dbReference type="GO" id="GO:0016787">
    <property type="term" value="F:hydrolase activity"/>
    <property type="evidence" value="ECO:0007669"/>
    <property type="project" value="UniProtKB-KW"/>
</dbReference>
<accession>A0A517TFE5</accession>
<keyword evidence="3" id="KW-0378">Hydrolase</keyword>
<dbReference type="Pfam" id="PF00561">
    <property type="entry name" value="Abhydrolase_1"/>
    <property type="match status" value="1"/>
</dbReference>
<keyword evidence="1" id="KW-1133">Transmembrane helix</keyword>
<gene>
    <name evidence="3" type="primary">rutD</name>
    <name evidence="3" type="ORF">V22_43730</name>
</gene>
<dbReference type="EMBL" id="CP036316">
    <property type="protein sequence ID" value="QDT67100.1"/>
    <property type="molecule type" value="Genomic_DNA"/>
</dbReference>
<evidence type="ECO:0000259" key="2">
    <source>
        <dbReference type="Pfam" id="PF00561"/>
    </source>
</evidence>
<evidence type="ECO:0000313" key="3">
    <source>
        <dbReference type="EMBL" id="QDT67100.1"/>
    </source>
</evidence>
<sequence length="305" mass="33859">MRWMSPALGRRLRRYGQTAFLVYIFIVLMLAFLQRYLMYPATKALELPAQQVAHRFAGVPEFGGLEDIRATTEDGLTLHGWHTRVASESSPAPAIILFHGNGGNRAGRLWEYQTHAELGAETIAFDYRGYGENEGSPSETGLLHDANAVWNYATNDAGLQPEQLILMGGSLGGGVAVQLAAKLCREGTPPAGIILRSTFYSMTDAAASHYPFLPVRWVLLDRYESFRFAPEITCPVLILHGDRDIIVPHSEGLRLFEQFPSVSSSGSPKQFVTLPEAGHNDYHIMADDEFRRAMGDFINHTVSKY</sequence>
<reference evidence="3 4" key="1">
    <citation type="submission" date="2019-02" db="EMBL/GenBank/DDBJ databases">
        <title>Deep-cultivation of Planctomycetes and their phenomic and genomic characterization uncovers novel biology.</title>
        <authorList>
            <person name="Wiegand S."/>
            <person name="Jogler M."/>
            <person name="Boedeker C."/>
            <person name="Pinto D."/>
            <person name="Vollmers J."/>
            <person name="Rivas-Marin E."/>
            <person name="Kohn T."/>
            <person name="Peeters S.H."/>
            <person name="Heuer A."/>
            <person name="Rast P."/>
            <person name="Oberbeckmann S."/>
            <person name="Bunk B."/>
            <person name="Jeske O."/>
            <person name="Meyerdierks A."/>
            <person name="Storesund J.E."/>
            <person name="Kallscheuer N."/>
            <person name="Luecker S."/>
            <person name="Lage O.M."/>
            <person name="Pohl T."/>
            <person name="Merkel B.J."/>
            <person name="Hornburger P."/>
            <person name="Mueller R.-W."/>
            <person name="Bruemmer F."/>
            <person name="Labrenz M."/>
            <person name="Spormann A.M."/>
            <person name="Op den Camp H."/>
            <person name="Overmann J."/>
            <person name="Amann R."/>
            <person name="Jetten M.S.M."/>
            <person name="Mascher T."/>
            <person name="Medema M.H."/>
            <person name="Devos D.P."/>
            <person name="Kaster A.-K."/>
            <person name="Ovreas L."/>
            <person name="Rohde M."/>
            <person name="Galperin M.Y."/>
            <person name="Jogler C."/>
        </authorList>
    </citation>
    <scope>NUCLEOTIDE SEQUENCE [LARGE SCALE GENOMIC DNA]</scope>
    <source>
        <strain evidence="3 4">V22</strain>
    </source>
</reference>
<dbReference type="RefSeq" id="WP_145266781.1">
    <property type="nucleotide sequence ID" value="NZ_CP036316.1"/>
</dbReference>
<protein>
    <submittedName>
        <fullName evidence="3">Aminoacrylate hydrolase RutD</fullName>
    </submittedName>
</protein>
<evidence type="ECO:0000313" key="4">
    <source>
        <dbReference type="Proteomes" id="UP000319976"/>
    </source>
</evidence>
<dbReference type="KEGG" id="chya:V22_43730"/>
<dbReference type="Proteomes" id="UP000319976">
    <property type="component" value="Chromosome"/>
</dbReference>
<keyword evidence="4" id="KW-1185">Reference proteome</keyword>
<keyword evidence="1" id="KW-0472">Membrane</keyword>
<name>A0A517TFE5_9PLAN</name>
<dbReference type="InterPro" id="IPR000073">
    <property type="entry name" value="AB_hydrolase_1"/>
</dbReference>
<dbReference type="AlphaFoldDB" id="A0A517TFE5"/>
<dbReference type="PANTHER" id="PTHR12277">
    <property type="entry name" value="ALPHA/BETA HYDROLASE DOMAIN-CONTAINING PROTEIN"/>
    <property type="match status" value="1"/>
</dbReference>